<proteinExistence type="predicted"/>
<comment type="caution">
    <text evidence="1">The sequence shown here is derived from an EMBL/GenBank/DDBJ whole genome shotgun (WGS) entry which is preliminary data.</text>
</comment>
<protein>
    <submittedName>
        <fullName evidence="1">Uncharacterized protein</fullName>
    </submittedName>
</protein>
<dbReference type="EMBL" id="JAZBJZ010000066">
    <property type="protein sequence ID" value="MEE3718170.1"/>
    <property type="molecule type" value="Genomic_DNA"/>
</dbReference>
<evidence type="ECO:0000313" key="1">
    <source>
        <dbReference type="EMBL" id="MEE3718170.1"/>
    </source>
</evidence>
<dbReference type="RefSeq" id="WP_330484602.1">
    <property type="nucleotide sequence ID" value="NZ_JAZBJZ010000066.1"/>
</dbReference>
<name>A0AAW9Q4J8_9CYAN</name>
<evidence type="ECO:0000313" key="2">
    <source>
        <dbReference type="Proteomes" id="UP001333818"/>
    </source>
</evidence>
<reference evidence="1" key="1">
    <citation type="submission" date="2024-01" db="EMBL/GenBank/DDBJ databases">
        <title>Bank of Algae and Cyanobacteria of the Azores (BACA) strain genomes.</title>
        <authorList>
            <person name="Luz R."/>
            <person name="Cordeiro R."/>
            <person name="Fonseca A."/>
            <person name="Goncalves V."/>
        </authorList>
    </citation>
    <scope>NUCLEOTIDE SEQUENCE</scope>
    <source>
        <strain evidence="1">BACA0141</strain>
    </source>
</reference>
<dbReference type="AlphaFoldDB" id="A0AAW9Q4J8"/>
<sequence length="62" mass="7049">MVDSIIPFCTKSTTLNGDRAKLFIRYLPSDRAEIDRSGHEFLRVCQMLMTELAKAVWAFGVV</sequence>
<accession>A0AAW9Q4J8</accession>
<dbReference type="Proteomes" id="UP001333818">
    <property type="component" value="Unassembled WGS sequence"/>
</dbReference>
<keyword evidence="2" id="KW-1185">Reference proteome</keyword>
<gene>
    <name evidence="1" type="ORF">V2H45_15625</name>
</gene>
<organism evidence="1 2">
    <name type="scientific">Tumidithrix elongata BACA0141</name>
    <dbReference type="NCBI Taxonomy" id="2716417"/>
    <lineage>
        <taxon>Bacteria</taxon>
        <taxon>Bacillati</taxon>
        <taxon>Cyanobacteriota</taxon>
        <taxon>Cyanophyceae</taxon>
        <taxon>Pseudanabaenales</taxon>
        <taxon>Pseudanabaenaceae</taxon>
        <taxon>Tumidithrix</taxon>
        <taxon>Tumidithrix elongata</taxon>
    </lineage>
</organism>